<dbReference type="InterPro" id="IPR013087">
    <property type="entry name" value="Znf_C2H2_type"/>
</dbReference>
<sequence length="351" mass="41604">MNKPKVSIVVPIYNVEKYLDRCIQSLLAQTLKEIEIILVDDESPDNCPQICDRYVAKYTYVKVVHKKNDGLGQARNSGMEVATGEYIAFVDSDDFIDADMMERLYDECKEHSLDVIYSEFNVDEYPGFRITLKPERLYTGREEIEQLRLDIVGAEPNHRSSVKFQCSACKGLYSMKLLSEHHLQFHSERQYISEDMLFNLDVLYHAMQVKTVPWQMYHYCLNGASLSHTYRPDRWPKLLYMLEILDKKGQQFKHQEEFRLRLARTAIFYTRSGIGQEIRRTDISFKEKLRRVTEIMKDTTISSLIKDYPFYNLPLTWKIYGYLLKCKCKWIMFIVMYINNKKRRMTSIKIC</sequence>
<evidence type="ECO:0000259" key="3">
    <source>
        <dbReference type="PROSITE" id="PS00028"/>
    </source>
</evidence>
<protein>
    <submittedName>
        <fullName evidence="4">Glycosyl transferase 2 family protein</fullName>
    </submittedName>
</protein>
<evidence type="ECO:0000256" key="1">
    <source>
        <dbReference type="ARBA" id="ARBA00022676"/>
    </source>
</evidence>
<dbReference type="AlphaFoldDB" id="A0A069SN15"/>
<dbReference type="Gene3D" id="3.90.550.10">
    <property type="entry name" value="Spore Coat Polysaccharide Biosynthesis Protein SpsA, Chain A"/>
    <property type="match status" value="1"/>
</dbReference>
<dbReference type="InterPro" id="IPR029044">
    <property type="entry name" value="Nucleotide-diphossugar_trans"/>
</dbReference>
<dbReference type="SUPFAM" id="SSF53448">
    <property type="entry name" value="Nucleotide-diphospho-sugar transferases"/>
    <property type="match status" value="1"/>
</dbReference>
<keyword evidence="1" id="KW-0328">Glycosyltransferase</keyword>
<dbReference type="InterPro" id="IPR001173">
    <property type="entry name" value="Glyco_trans_2-like"/>
</dbReference>
<organism evidence="4 5">
    <name type="scientific">Phocaeicola vulgatus str. 3975 RP4</name>
    <dbReference type="NCBI Taxonomy" id="1339352"/>
    <lineage>
        <taxon>Bacteria</taxon>
        <taxon>Pseudomonadati</taxon>
        <taxon>Bacteroidota</taxon>
        <taxon>Bacteroidia</taxon>
        <taxon>Bacteroidales</taxon>
        <taxon>Bacteroidaceae</taxon>
        <taxon>Phocaeicola</taxon>
    </lineage>
</organism>
<accession>A0A069SN15</accession>
<dbReference type="PANTHER" id="PTHR22916">
    <property type="entry name" value="GLYCOSYLTRANSFERASE"/>
    <property type="match status" value="1"/>
</dbReference>
<dbReference type="PROSITE" id="PS00028">
    <property type="entry name" value="ZINC_FINGER_C2H2_1"/>
    <property type="match status" value="1"/>
</dbReference>
<dbReference type="Proteomes" id="UP000027661">
    <property type="component" value="Unassembled WGS sequence"/>
</dbReference>
<comment type="caution">
    <text evidence="4">The sequence shown here is derived from an EMBL/GenBank/DDBJ whole genome shotgun (WGS) entry which is preliminary data.</text>
</comment>
<evidence type="ECO:0000313" key="5">
    <source>
        <dbReference type="Proteomes" id="UP000027661"/>
    </source>
</evidence>
<dbReference type="Pfam" id="PF00535">
    <property type="entry name" value="Glycos_transf_2"/>
    <property type="match status" value="1"/>
</dbReference>
<evidence type="ECO:0000256" key="2">
    <source>
        <dbReference type="ARBA" id="ARBA00022679"/>
    </source>
</evidence>
<feature type="domain" description="C2H2-type" evidence="3">
    <location>
        <begin position="166"/>
        <end position="186"/>
    </location>
</feature>
<dbReference type="EMBL" id="JNHM01000012">
    <property type="protein sequence ID" value="KDS55598.1"/>
    <property type="molecule type" value="Genomic_DNA"/>
</dbReference>
<gene>
    <name evidence="4" type="ORF">M099_0895</name>
</gene>
<keyword evidence="2 4" id="KW-0808">Transferase</keyword>
<dbReference type="PANTHER" id="PTHR22916:SF51">
    <property type="entry name" value="GLYCOSYLTRANSFERASE EPSH-RELATED"/>
    <property type="match status" value="1"/>
</dbReference>
<evidence type="ECO:0000313" key="4">
    <source>
        <dbReference type="EMBL" id="KDS55598.1"/>
    </source>
</evidence>
<proteinExistence type="predicted"/>
<dbReference type="PATRIC" id="fig|1339352.3.peg.864"/>
<reference evidence="4 5" key="1">
    <citation type="submission" date="2014-04" db="EMBL/GenBank/DDBJ databases">
        <authorList>
            <person name="Sears C."/>
            <person name="Carroll K."/>
            <person name="Sack B.R."/>
            <person name="Qadri F."/>
            <person name="Myers L.L."/>
            <person name="Chung G.-T."/>
            <person name="Escheverria P."/>
            <person name="Fraser C.M."/>
            <person name="Sadzewicz L."/>
            <person name="Shefchek K.A."/>
            <person name="Tallon L."/>
            <person name="Das S.P."/>
            <person name="Daugherty S."/>
            <person name="Mongodin E.F."/>
        </authorList>
    </citation>
    <scope>NUCLEOTIDE SEQUENCE [LARGE SCALE GENOMIC DNA]</scope>
    <source>
        <strain evidence="4 5">3975 RP4</strain>
    </source>
</reference>
<dbReference type="RefSeq" id="WP_008670927.1">
    <property type="nucleotide sequence ID" value="NZ_JNHM01000012.1"/>
</dbReference>
<name>A0A069SN15_PHOVU</name>
<dbReference type="CDD" id="cd00761">
    <property type="entry name" value="Glyco_tranf_GTA_type"/>
    <property type="match status" value="1"/>
</dbReference>
<dbReference type="GO" id="GO:0016758">
    <property type="term" value="F:hexosyltransferase activity"/>
    <property type="evidence" value="ECO:0007669"/>
    <property type="project" value="UniProtKB-ARBA"/>
</dbReference>